<accession>A0A8H4QKS0</accession>
<organism evidence="4 5">
    <name type="scientific">Agrocybe pediades</name>
    <dbReference type="NCBI Taxonomy" id="84607"/>
    <lineage>
        <taxon>Eukaryota</taxon>
        <taxon>Fungi</taxon>
        <taxon>Dikarya</taxon>
        <taxon>Basidiomycota</taxon>
        <taxon>Agaricomycotina</taxon>
        <taxon>Agaricomycetes</taxon>
        <taxon>Agaricomycetidae</taxon>
        <taxon>Agaricales</taxon>
        <taxon>Agaricineae</taxon>
        <taxon>Strophariaceae</taxon>
        <taxon>Agrocybe</taxon>
    </lineage>
</organism>
<keyword evidence="2" id="KW-1133">Transmembrane helix</keyword>
<feature type="transmembrane region" description="Helical" evidence="2">
    <location>
        <begin position="219"/>
        <end position="236"/>
    </location>
</feature>
<evidence type="ECO:0000256" key="1">
    <source>
        <dbReference type="SAM" id="MobiDB-lite"/>
    </source>
</evidence>
<keyword evidence="2" id="KW-0812">Transmembrane</keyword>
<keyword evidence="2" id="KW-0472">Membrane</keyword>
<proteinExistence type="predicted"/>
<feature type="domain" description="DUF6533" evidence="3">
    <location>
        <begin position="18"/>
        <end position="61"/>
    </location>
</feature>
<dbReference type="InterPro" id="IPR045340">
    <property type="entry name" value="DUF6533"/>
</dbReference>
<feature type="region of interest" description="Disordered" evidence="1">
    <location>
        <begin position="244"/>
        <end position="265"/>
    </location>
</feature>
<evidence type="ECO:0000313" key="5">
    <source>
        <dbReference type="Proteomes" id="UP000521872"/>
    </source>
</evidence>
<feature type="transmembrane region" description="Helical" evidence="2">
    <location>
        <begin position="144"/>
        <end position="166"/>
    </location>
</feature>
<evidence type="ECO:0000259" key="3">
    <source>
        <dbReference type="Pfam" id="PF20151"/>
    </source>
</evidence>
<dbReference type="Pfam" id="PF20151">
    <property type="entry name" value="DUF6533"/>
    <property type="match status" value="1"/>
</dbReference>
<sequence>MSHGQPGLLSAPNAAQFVCLSALVVQSWDFITHVADEVEYLWRGRFTFVKALYFSARYIMLGVQIADQSLAFTFDLLPHRRPQFCPRIFALKSVLCQAVLTIVEIILLLRVTASHYRIKWNGLVVRSLLGGVGCIPPKLSKTGIGLFIVGAAITQAVIISSTVINFRARGREGWSRSPLGSLVLREGVTIFFLVIVLILTSTAFEVAQDHVSTVVRDAGFSWYLALFSVAGSRLILNMRKLPTGTQGAQRDPRMGGMSSDNGEQSNLEDSIYLTTFFSE</sequence>
<feature type="transmembrane region" description="Helical" evidence="2">
    <location>
        <begin position="187"/>
        <end position="207"/>
    </location>
</feature>
<dbReference type="Proteomes" id="UP000521872">
    <property type="component" value="Unassembled WGS sequence"/>
</dbReference>
<protein>
    <recommendedName>
        <fullName evidence="3">DUF6533 domain-containing protein</fullName>
    </recommendedName>
</protein>
<reference evidence="4 5" key="1">
    <citation type="submission" date="2019-12" db="EMBL/GenBank/DDBJ databases">
        <authorList>
            <person name="Floudas D."/>
            <person name="Bentzer J."/>
            <person name="Ahren D."/>
            <person name="Johansson T."/>
            <person name="Persson P."/>
            <person name="Tunlid A."/>
        </authorList>
    </citation>
    <scope>NUCLEOTIDE SEQUENCE [LARGE SCALE GENOMIC DNA]</scope>
    <source>
        <strain evidence="4 5">CBS 102.39</strain>
    </source>
</reference>
<keyword evidence="5" id="KW-1185">Reference proteome</keyword>
<gene>
    <name evidence="4" type="ORF">D9613_011757</name>
</gene>
<dbReference type="EMBL" id="JAACJL010000047">
    <property type="protein sequence ID" value="KAF4612699.1"/>
    <property type="molecule type" value="Genomic_DNA"/>
</dbReference>
<comment type="caution">
    <text evidence="4">The sequence shown here is derived from an EMBL/GenBank/DDBJ whole genome shotgun (WGS) entry which is preliminary data.</text>
</comment>
<evidence type="ECO:0000256" key="2">
    <source>
        <dbReference type="SAM" id="Phobius"/>
    </source>
</evidence>
<feature type="transmembrane region" description="Helical" evidence="2">
    <location>
        <begin position="89"/>
        <end position="109"/>
    </location>
</feature>
<evidence type="ECO:0000313" key="4">
    <source>
        <dbReference type="EMBL" id="KAF4612699.1"/>
    </source>
</evidence>
<name>A0A8H4QKS0_9AGAR</name>
<dbReference type="AlphaFoldDB" id="A0A8H4QKS0"/>